<evidence type="ECO:0000256" key="1">
    <source>
        <dbReference type="SAM" id="Phobius"/>
    </source>
</evidence>
<protein>
    <recommendedName>
        <fullName evidence="4">Tetratricopeptide repeat-containing protein</fullName>
    </recommendedName>
</protein>
<organism evidence="2 3">
    <name type="scientific">Algoriphagus oliviformis</name>
    <dbReference type="NCBI Taxonomy" id="2811231"/>
    <lineage>
        <taxon>Bacteria</taxon>
        <taxon>Pseudomonadati</taxon>
        <taxon>Bacteroidota</taxon>
        <taxon>Cytophagia</taxon>
        <taxon>Cytophagales</taxon>
        <taxon>Cyclobacteriaceae</taxon>
        <taxon>Algoriphagus</taxon>
    </lineage>
</organism>
<dbReference type="EMBL" id="JAFKCT010000007">
    <property type="protein sequence ID" value="MBN7812380.1"/>
    <property type="molecule type" value="Genomic_DNA"/>
</dbReference>
<sequence length="228" mass="25815">MDLQKLIDDYLEGKMSPEDQRLFEDLIEENPKYKAELVQETNGRAALQLAEKRSRKRPGKLRPWLFPALIAVILVLAGYLLWITLGKSQGEKLYAQYYQTLPNQISTAMLGSEHTQQKTEAFKAFEAGDFGRANTIFEGIPLRPDSDYLLLYQGICQLELGRPEKAVPLLMLVKSSSEPASKEVAHWFAALGYFKLNMPERAAQALRVTAANPNPYQQQAKDILQQLD</sequence>
<evidence type="ECO:0000313" key="2">
    <source>
        <dbReference type="EMBL" id="MBN7812380.1"/>
    </source>
</evidence>
<dbReference type="Gene3D" id="1.25.40.10">
    <property type="entry name" value="Tetratricopeptide repeat domain"/>
    <property type="match status" value="1"/>
</dbReference>
<evidence type="ECO:0008006" key="4">
    <source>
        <dbReference type="Google" id="ProtNLM"/>
    </source>
</evidence>
<reference evidence="2 3" key="1">
    <citation type="submission" date="2021-03" db="EMBL/GenBank/DDBJ databases">
        <title>novel species isolated from a fishpond in China.</title>
        <authorList>
            <person name="Lu H."/>
            <person name="Cai Z."/>
        </authorList>
    </citation>
    <scope>NUCLEOTIDE SEQUENCE [LARGE SCALE GENOMIC DNA]</scope>
    <source>
        <strain evidence="2 3">H41</strain>
    </source>
</reference>
<dbReference type="RefSeq" id="WP_206579163.1">
    <property type="nucleotide sequence ID" value="NZ_JAFKCT010000007.1"/>
</dbReference>
<keyword evidence="1" id="KW-0812">Transmembrane</keyword>
<evidence type="ECO:0000313" key="3">
    <source>
        <dbReference type="Proteomes" id="UP000664317"/>
    </source>
</evidence>
<keyword evidence="1" id="KW-0472">Membrane</keyword>
<dbReference type="SUPFAM" id="SSF48452">
    <property type="entry name" value="TPR-like"/>
    <property type="match status" value="1"/>
</dbReference>
<feature type="transmembrane region" description="Helical" evidence="1">
    <location>
        <begin position="64"/>
        <end position="85"/>
    </location>
</feature>
<proteinExistence type="predicted"/>
<gene>
    <name evidence="2" type="ORF">J0A68_15615</name>
</gene>
<keyword evidence="1" id="KW-1133">Transmembrane helix</keyword>
<keyword evidence="3" id="KW-1185">Reference proteome</keyword>
<comment type="caution">
    <text evidence="2">The sequence shown here is derived from an EMBL/GenBank/DDBJ whole genome shotgun (WGS) entry which is preliminary data.</text>
</comment>
<name>A0ABS3C896_9BACT</name>
<accession>A0ABS3C896</accession>
<dbReference type="InterPro" id="IPR011990">
    <property type="entry name" value="TPR-like_helical_dom_sf"/>
</dbReference>
<dbReference type="Proteomes" id="UP000664317">
    <property type="component" value="Unassembled WGS sequence"/>
</dbReference>